<dbReference type="AlphaFoldDB" id="A0A653D0J4"/>
<evidence type="ECO:0000313" key="2">
    <source>
        <dbReference type="EMBL" id="VEN53648.1"/>
    </source>
</evidence>
<evidence type="ECO:0000313" key="3">
    <source>
        <dbReference type="Proteomes" id="UP000410492"/>
    </source>
</evidence>
<feature type="transmembrane region" description="Helical" evidence="1">
    <location>
        <begin position="6"/>
        <end position="28"/>
    </location>
</feature>
<protein>
    <submittedName>
        <fullName evidence="2">Uncharacterized protein</fullName>
    </submittedName>
</protein>
<dbReference type="EMBL" id="CAACVG010009595">
    <property type="protein sequence ID" value="VEN53648.1"/>
    <property type="molecule type" value="Genomic_DNA"/>
</dbReference>
<keyword evidence="1" id="KW-0812">Transmembrane</keyword>
<evidence type="ECO:0000256" key="1">
    <source>
        <dbReference type="SAM" id="Phobius"/>
    </source>
</evidence>
<organism evidence="2 3">
    <name type="scientific">Callosobruchus maculatus</name>
    <name type="common">Southern cowpea weevil</name>
    <name type="synonym">Pulse bruchid</name>
    <dbReference type="NCBI Taxonomy" id="64391"/>
    <lineage>
        <taxon>Eukaryota</taxon>
        <taxon>Metazoa</taxon>
        <taxon>Ecdysozoa</taxon>
        <taxon>Arthropoda</taxon>
        <taxon>Hexapoda</taxon>
        <taxon>Insecta</taxon>
        <taxon>Pterygota</taxon>
        <taxon>Neoptera</taxon>
        <taxon>Endopterygota</taxon>
        <taxon>Coleoptera</taxon>
        <taxon>Polyphaga</taxon>
        <taxon>Cucujiformia</taxon>
        <taxon>Chrysomeloidea</taxon>
        <taxon>Chrysomelidae</taxon>
        <taxon>Bruchinae</taxon>
        <taxon>Bruchini</taxon>
        <taxon>Callosobruchus</taxon>
    </lineage>
</organism>
<keyword evidence="1" id="KW-1133">Transmembrane helix</keyword>
<keyword evidence="1" id="KW-0472">Membrane</keyword>
<accession>A0A653D0J4</accession>
<keyword evidence="3" id="KW-1185">Reference proteome</keyword>
<reference evidence="2 3" key="1">
    <citation type="submission" date="2019-01" db="EMBL/GenBank/DDBJ databases">
        <authorList>
            <person name="Sayadi A."/>
        </authorList>
    </citation>
    <scope>NUCLEOTIDE SEQUENCE [LARGE SCALE GENOMIC DNA]</scope>
</reference>
<sequence length="121" mass="13884">MADEWEEILLLFAVSIIMIIILLLLRYIQYQREQVKHIEETIRTAQQQDRVYSISEQVQSNAWSSRDAYLAVGHITAEHQMNKPNYDDAPPSYEEAMRIATTTNGESSTVVTVSTLPKEPN</sequence>
<proteinExistence type="predicted"/>
<gene>
    <name evidence="2" type="ORF">CALMAC_LOCUS13379</name>
</gene>
<dbReference type="Proteomes" id="UP000410492">
    <property type="component" value="Unassembled WGS sequence"/>
</dbReference>
<dbReference type="OrthoDB" id="6762088at2759"/>
<name>A0A653D0J4_CALMS</name>